<keyword evidence="12" id="KW-0539">Nucleus</keyword>
<sequence length="198" mass="22134">MGLPLAIKQALKLSTTAYLFSAMVLLFLPEQFKGQSTMGTFILEQIILYIGGFSVFLCWELSHHLHQVLHTKRFVFAPPKGSAAAETNPSEPLLAALEESDPGSLPQYLAYLDLCMVCESDVDTWRRAAFFEETGDTYKRVIAVCLRPLELLAFNLGEAFEGGFVDKASQLSSQMEPLTNSQPQPKYYKVLNNFQVNN</sequence>
<keyword evidence="10" id="KW-0906">Nuclear pore complex</keyword>
<keyword evidence="11 13" id="KW-0472">Membrane</keyword>
<comment type="subcellular location">
    <subcellularLocation>
        <location evidence="1">Nucleus membrane</location>
        <topology evidence="1">Multi-pass membrane protein</topology>
    </subcellularLocation>
    <subcellularLocation>
        <location evidence="2">Nucleus</location>
        <location evidence="2">Nuclear pore complex</location>
    </subcellularLocation>
</comment>
<evidence type="ECO:0000256" key="5">
    <source>
        <dbReference type="ARBA" id="ARBA00022692"/>
    </source>
</evidence>
<evidence type="ECO:0000256" key="6">
    <source>
        <dbReference type="ARBA" id="ARBA00022816"/>
    </source>
</evidence>
<dbReference type="GO" id="GO:0070762">
    <property type="term" value="C:nuclear pore transmembrane ring"/>
    <property type="evidence" value="ECO:0007669"/>
    <property type="project" value="TreeGrafter"/>
</dbReference>
<proteinExistence type="inferred from homology"/>
<evidence type="ECO:0000256" key="11">
    <source>
        <dbReference type="ARBA" id="ARBA00023136"/>
    </source>
</evidence>
<comment type="similarity">
    <text evidence="3">Belongs to the NDC1 family.</text>
</comment>
<dbReference type="PANTHER" id="PTHR13269:SF6">
    <property type="entry name" value="NUCLEOPORIN NDC1"/>
    <property type="match status" value="1"/>
</dbReference>
<evidence type="ECO:0000313" key="14">
    <source>
        <dbReference type="EMBL" id="MBW97504.1"/>
    </source>
</evidence>
<keyword evidence="8 13" id="KW-1133">Transmembrane helix</keyword>
<evidence type="ECO:0000256" key="10">
    <source>
        <dbReference type="ARBA" id="ARBA00023132"/>
    </source>
</evidence>
<evidence type="ECO:0000256" key="8">
    <source>
        <dbReference type="ARBA" id="ARBA00022989"/>
    </source>
</evidence>
<dbReference type="InterPro" id="IPR019049">
    <property type="entry name" value="Nucleoporin_prot_Ndc1/Nup"/>
</dbReference>
<dbReference type="GO" id="GO:0030674">
    <property type="term" value="F:protein-macromolecule adaptor activity"/>
    <property type="evidence" value="ECO:0007669"/>
    <property type="project" value="TreeGrafter"/>
</dbReference>
<evidence type="ECO:0000256" key="2">
    <source>
        <dbReference type="ARBA" id="ARBA00004567"/>
    </source>
</evidence>
<dbReference type="GO" id="GO:0031965">
    <property type="term" value="C:nuclear membrane"/>
    <property type="evidence" value="ECO:0007669"/>
    <property type="project" value="UniProtKB-SubCell"/>
</dbReference>
<evidence type="ECO:0000256" key="9">
    <source>
        <dbReference type="ARBA" id="ARBA00023010"/>
    </source>
</evidence>
<evidence type="ECO:0000256" key="7">
    <source>
        <dbReference type="ARBA" id="ARBA00022927"/>
    </source>
</evidence>
<keyword evidence="7" id="KW-0653">Protein transport</keyword>
<keyword evidence="9" id="KW-0811">Translocation</keyword>
<dbReference type="GO" id="GO:0006999">
    <property type="term" value="P:nuclear pore organization"/>
    <property type="evidence" value="ECO:0007669"/>
    <property type="project" value="TreeGrafter"/>
</dbReference>
<keyword evidence="5 13" id="KW-0812">Transmembrane</keyword>
<accession>A0A2P2JVJ1</accession>
<protein>
    <submittedName>
        <fullName evidence="14">Uncharacterized protein LOC105134973</fullName>
    </submittedName>
</protein>
<keyword evidence="6" id="KW-0509">mRNA transport</keyword>
<evidence type="ECO:0000256" key="1">
    <source>
        <dbReference type="ARBA" id="ARBA00004232"/>
    </source>
</evidence>
<dbReference type="GO" id="GO:0015031">
    <property type="term" value="P:protein transport"/>
    <property type="evidence" value="ECO:0007669"/>
    <property type="project" value="UniProtKB-KW"/>
</dbReference>
<evidence type="ECO:0000256" key="3">
    <source>
        <dbReference type="ARBA" id="ARBA00005760"/>
    </source>
</evidence>
<feature type="transmembrane region" description="Helical" evidence="13">
    <location>
        <begin position="12"/>
        <end position="29"/>
    </location>
</feature>
<reference evidence="14" key="1">
    <citation type="submission" date="2018-02" db="EMBL/GenBank/DDBJ databases">
        <title>Rhizophora mucronata_Transcriptome.</title>
        <authorList>
            <person name="Meera S.P."/>
            <person name="Sreeshan A."/>
            <person name="Augustine A."/>
        </authorList>
    </citation>
    <scope>NUCLEOTIDE SEQUENCE</scope>
    <source>
        <tissue evidence="14">Leaf</tissue>
    </source>
</reference>
<evidence type="ECO:0000256" key="13">
    <source>
        <dbReference type="SAM" id="Phobius"/>
    </source>
</evidence>
<feature type="transmembrane region" description="Helical" evidence="13">
    <location>
        <begin position="41"/>
        <end position="59"/>
    </location>
</feature>
<evidence type="ECO:0000256" key="4">
    <source>
        <dbReference type="ARBA" id="ARBA00022448"/>
    </source>
</evidence>
<dbReference type="AlphaFoldDB" id="A0A2P2JVJ1"/>
<name>A0A2P2JVJ1_RHIMU</name>
<dbReference type="GO" id="GO:0051028">
    <property type="term" value="P:mRNA transport"/>
    <property type="evidence" value="ECO:0007669"/>
    <property type="project" value="UniProtKB-KW"/>
</dbReference>
<dbReference type="EMBL" id="GGEC01017021">
    <property type="protein sequence ID" value="MBW97504.1"/>
    <property type="molecule type" value="Transcribed_RNA"/>
</dbReference>
<dbReference type="PANTHER" id="PTHR13269">
    <property type="entry name" value="NUCLEOPORIN NDC1"/>
    <property type="match status" value="1"/>
</dbReference>
<organism evidence="14">
    <name type="scientific">Rhizophora mucronata</name>
    <name type="common">Asiatic mangrove</name>
    <dbReference type="NCBI Taxonomy" id="61149"/>
    <lineage>
        <taxon>Eukaryota</taxon>
        <taxon>Viridiplantae</taxon>
        <taxon>Streptophyta</taxon>
        <taxon>Embryophyta</taxon>
        <taxon>Tracheophyta</taxon>
        <taxon>Spermatophyta</taxon>
        <taxon>Magnoliopsida</taxon>
        <taxon>eudicotyledons</taxon>
        <taxon>Gunneridae</taxon>
        <taxon>Pentapetalae</taxon>
        <taxon>rosids</taxon>
        <taxon>fabids</taxon>
        <taxon>Malpighiales</taxon>
        <taxon>Rhizophoraceae</taxon>
        <taxon>Rhizophora</taxon>
    </lineage>
</organism>
<evidence type="ECO:0000256" key="12">
    <source>
        <dbReference type="ARBA" id="ARBA00023242"/>
    </source>
</evidence>
<keyword evidence="4" id="KW-0813">Transport</keyword>